<feature type="compositionally biased region" description="Low complexity" evidence="1">
    <location>
        <begin position="87"/>
        <end position="104"/>
    </location>
</feature>
<organism evidence="2 3">
    <name type="scientific">Lentinula boryana</name>
    <dbReference type="NCBI Taxonomy" id="40481"/>
    <lineage>
        <taxon>Eukaryota</taxon>
        <taxon>Fungi</taxon>
        <taxon>Dikarya</taxon>
        <taxon>Basidiomycota</taxon>
        <taxon>Agaricomycotina</taxon>
        <taxon>Agaricomycetes</taxon>
        <taxon>Agaricomycetidae</taxon>
        <taxon>Agaricales</taxon>
        <taxon>Marasmiineae</taxon>
        <taxon>Omphalotaceae</taxon>
        <taxon>Lentinula</taxon>
    </lineage>
</organism>
<sequence>MPTFGVNSDCSNSYHAFDTLEHFERDYDPTGRHIHISRPVSPVVPEPTAVFTRVGRSSNPSSHASPALVITIITAPELESDPESEPEPITAPEPELIPETTPETRQNPNSEMTHNFSLQDLGNMIGQLAHNQTQLQSVVSSMVGNISTNKGVSKPQPHNGKRTAFELWANGVQTLQTNEGERIKSAISFLEGDAAIWATPISKNISQVANGLADALIYPTWLSFTEARFETVNPVVDAKDALKGLFQGRTMVATSAASFKQCYEYASGLLYGVSGDRKRLVHFIFLQFDLKPYDAFD</sequence>
<protein>
    <submittedName>
        <fullName evidence="2">Uncharacterized protein</fullName>
    </submittedName>
</protein>
<comment type="caution">
    <text evidence="2">The sequence shown here is derived from an EMBL/GenBank/DDBJ whole genome shotgun (WGS) entry which is preliminary data.</text>
</comment>
<proteinExistence type="predicted"/>
<evidence type="ECO:0000313" key="3">
    <source>
        <dbReference type="Proteomes" id="UP001163828"/>
    </source>
</evidence>
<dbReference type="Proteomes" id="UP001163828">
    <property type="component" value="Unassembled WGS sequence"/>
</dbReference>
<keyword evidence="3" id="KW-1185">Reference proteome</keyword>
<reference evidence="2" key="1">
    <citation type="submission" date="2022-08" db="EMBL/GenBank/DDBJ databases">
        <authorList>
            <consortium name="DOE Joint Genome Institute"/>
            <person name="Min B."/>
            <person name="Riley R."/>
            <person name="Sierra-Patev S."/>
            <person name="Naranjo-Ortiz M."/>
            <person name="Looney B."/>
            <person name="Konkel Z."/>
            <person name="Slot J.C."/>
            <person name="Sakamoto Y."/>
            <person name="Steenwyk J.L."/>
            <person name="Rokas A."/>
            <person name="Carro J."/>
            <person name="Camarero S."/>
            <person name="Ferreira P."/>
            <person name="Molpeceres G."/>
            <person name="Ruiz-Duenas F.J."/>
            <person name="Serrano A."/>
            <person name="Henrissat B."/>
            <person name="Drula E."/>
            <person name="Hughes K.W."/>
            <person name="Mata J.L."/>
            <person name="Ishikawa N.K."/>
            <person name="Vargas-Isla R."/>
            <person name="Ushijima S."/>
            <person name="Smith C.A."/>
            <person name="Ahrendt S."/>
            <person name="Andreopoulos W."/>
            <person name="He G."/>
            <person name="Labutti K."/>
            <person name="Lipzen A."/>
            <person name="Ng V."/>
            <person name="Sandor L."/>
            <person name="Barry K."/>
            <person name="Martinez A.T."/>
            <person name="Xiao Y."/>
            <person name="Gibbons J.G."/>
            <person name="Terashima K."/>
            <person name="Hibbett D.S."/>
            <person name="Grigoriev I.V."/>
        </authorList>
    </citation>
    <scope>NUCLEOTIDE SEQUENCE</scope>
    <source>
        <strain evidence="2">TFB10827</strain>
    </source>
</reference>
<gene>
    <name evidence="2" type="ORF">F5050DRAFT_1874365</name>
</gene>
<name>A0ABQ8PXB4_9AGAR</name>
<evidence type="ECO:0000313" key="2">
    <source>
        <dbReference type="EMBL" id="KAJ3991078.1"/>
    </source>
</evidence>
<feature type="region of interest" description="Disordered" evidence="1">
    <location>
        <begin position="78"/>
        <end position="109"/>
    </location>
</feature>
<accession>A0ABQ8PXB4</accession>
<evidence type="ECO:0000256" key="1">
    <source>
        <dbReference type="SAM" id="MobiDB-lite"/>
    </source>
</evidence>
<dbReference type="EMBL" id="MU791194">
    <property type="protein sequence ID" value="KAJ3991078.1"/>
    <property type="molecule type" value="Genomic_DNA"/>
</dbReference>